<dbReference type="RefSeq" id="WP_200275575.1">
    <property type="nucleotide sequence ID" value="NZ_JAENII010000001.1"/>
</dbReference>
<dbReference type="Proteomes" id="UP000658278">
    <property type="component" value="Unassembled WGS sequence"/>
</dbReference>
<gene>
    <name evidence="1" type="ORF">JIN81_01510</name>
</gene>
<organism evidence="1 2">
    <name type="scientific">Haloferula rosea</name>
    <dbReference type="NCBI Taxonomy" id="490093"/>
    <lineage>
        <taxon>Bacteria</taxon>
        <taxon>Pseudomonadati</taxon>
        <taxon>Verrucomicrobiota</taxon>
        <taxon>Verrucomicrobiia</taxon>
        <taxon>Verrucomicrobiales</taxon>
        <taxon>Verrucomicrobiaceae</taxon>
        <taxon>Haloferula</taxon>
    </lineage>
</organism>
<dbReference type="PANTHER" id="PTHR43576">
    <property type="entry name" value="ALPHA-L-ARABINOFURANOSIDASE C-RELATED"/>
    <property type="match status" value="1"/>
</dbReference>
<dbReference type="InterPro" id="IPR017853">
    <property type="entry name" value="GH"/>
</dbReference>
<comment type="caution">
    <text evidence="1">The sequence shown here is derived from an EMBL/GenBank/DDBJ whole genome shotgun (WGS) entry which is preliminary data.</text>
</comment>
<sequence length="743" mass="81130">MKPKALAFGAASILAVSGEPVRVEIPEEVRTVDLGRILGGNVALWYESKDLHTPQLEAHLDRWKPALLRLPGGSWSDEIYWNGNGVRDGQNFDLTKRDGHMWKVDFSGYAPGFRLSKSDGTLSDFHGHVDVKALHDYVKAQGAAAIVTVNAGTGTPEMAAEWVRWAKKEGYRVDYWEVGNELDGEWELGHVGPDGKVVDAAEYARRFVAFAKAMKVVDPTIKVGGPTASNDQLPFVEAVIREGGELLDFVTFHTYPVLGGGKSEAERFAKADDVGAAVEKIRGWIAKYQPGREDEIEIGVTEWHKQVMETRPTVDLSSGLWTAVFVGSMAASGVDFANQWDYFSDVGGGGHGLFGKHGEGARASFHAMMLWREHMGSQWADLGELPKGVVGFATLKEGRPRVMFINTTRDAVGMDGVAVGNDVLTGGYKAWLFSQREYFWNPYEQRPEWSHPARETAMDASKFELPPFSALVLSDEPAERQDEDPGQPALEILLPDEAPADLPVEGFVLVRGGKGAWAGTLDEVELSVEGVGQADRQKVSTVTSVGTFQLSAGGTGRATVKVRAGGMIAEKTIHWAEVKERAQVFWEFAGQESVAGLEHDYGLGVDGQVRPNQTVAVASLEKAIDEPQKNCLLAIKEMPEGLKKDRVGGVTGLLGGSADLKTDDPHAFVQVVVQSNLDHWMPIGKVPLKELVGGWKSLSIPVSDLRVLESMHELYAVRFHLKSKSPVSGRIYFDDLGFILRGE</sequence>
<accession>A0A934RBQ4</accession>
<dbReference type="InterPro" id="IPR005199">
    <property type="entry name" value="Glyco_hydro_79"/>
</dbReference>
<dbReference type="AlphaFoldDB" id="A0A934RBQ4"/>
<name>A0A934RBQ4_9BACT</name>
<dbReference type="EMBL" id="JAENII010000001">
    <property type="protein sequence ID" value="MBK1825681.1"/>
    <property type="molecule type" value="Genomic_DNA"/>
</dbReference>
<dbReference type="GO" id="GO:0000272">
    <property type="term" value="P:polysaccharide catabolic process"/>
    <property type="evidence" value="ECO:0007669"/>
    <property type="project" value="TreeGrafter"/>
</dbReference>
<dbReference type="SUPFAM" id="SSF51445">
    <property type="entry name" value="(Trans)glycosidases"/>
    <property type="match status" value="1"/>
</dbReference>
<evidence type="ECO:0000313" key="1">
    <source>
        <dbReference type="EMBL" id="MBK1825681.1"/>
    </source>
</evidence>
<dbReference type="GO" id="GO:0016798">
    <property type="term" value="F:hydrolase activity, acting on glycosyl bonds"/>
    <property type="evidence" value="ECO:0007669"/>
    <property type="project" value="InterPro"/>
</dbReference>
<protein>
    <recommendedName>
        <fullName evidence="3">Glycoside hydrolase family 44 domain-containing protein</fullName>
    </recommendedName>
</protein>
<proteinExistence type="predicted"/>
<keyword evidence="2" id="KW-1185">Reference proteome</keyword>
<dbReference type="Pfam" id="PF03662">
    <property type="entry name" value="Glyco_hydro_79n"/>
    <property type="match status" value="1"/>
</dbReference>
<reference evidence="1" key="1">
    <citation type="submission" date="2021-01" db="EMBL/GenBank/DDBJ databases">
        <title>Modified the classification status of verrucomicrobia.</title>
        <authorList>
            <person name="Feng X."/>
        </authorList>
    </citation>
    <scope>NUCLEOTIDE SEQUENCE</scope>
    <source>
        <strain evidence="1">KCTC 22201</strain>
    </source>
</reference>
<dbReference type="Gene3D" id="3.20.20.80">
    <property type="entry name" value="Glycosidases"/>
    <property type="match status" value="1"/>
</dbReference>
<evidence type="ECO:0008006" key="3">
    <source>
        <dbReference type="Google" id="ProtNLM"/>
    </source>
</evidence>
<dbReference type="GO" id="GO:0016020">
    <property type="term" value="C:membrane"/>
    <property type="evidence" value="ECO:0007669"/>
    <property type="project" value="InterPro"/>
</dbReference>
<evidence type="ECO:0000313" key="2">
    <source>
        <dbReference type="Proteomes" id="UP000658278"/>
    </source>
</evidence>
<dbReference type="PANTHER" id="PTHR43576:SF3">
    <property type="entry name" value="ALPHA-L-ARABINOFURANOSIDASE C"/>
    <property type="match status" value="1"/>
</dbReference>